<dbReference type="SMART" id="SM00116">
    <property type="entry name" value="CBS"/>
    <property type="match status" value="2"/>
</dbReference>
<keyword evidence="1 2" id="KW-0129">CBS domain</keyword>
<evidence type="ECO:0000259" key="4">
    <source>
        <dbReference type="PROSITE" id="PS51371"/>
    </source>
</evidence>
<gene>
    <name evidence="5" type="ORF">Mal64_23840</name>
</gene>
<evidence type="ECO:0000313" key="6">
    <source>
        <dbReference type="Proteomes" id="UP000315440"/>
    </source>
</evidence>
<dbReference type="InterPro" id="IPR000644">
    <property type="entry name" value="CBS_dom"/>
</dbReference>
<dbReference type="Gene3D" id="3.10.580.10">
    <property type="entry name" value="CBS-domain"/>
    <property type="match status" value="1"/>
</dbReference>
<sequence>MDFQLSLQSEKARSAHPDQPLAIDPGASLGEAISLLRAQKSSAVMVCEGDQLVGIFTERDALRLMAGKADFSAPVSSAMSPEPVTVDENATLAEAIQLMTDGGYRHLPLMSGDGKAGSTPIGSVDVRGIVHYLVEHFPNTIYNLPPSGAESSAEREGA</sequence>
<evidence type="ECO:0000256" key="2">
    <source>
        <dbReference type="PROSITE-ProRule" id="PRU00703"/>
    </source>
</evidence>
<feature type="domain" description="CBS" evidence="4">
    <location>
        <begin position="15"/>
        <end position="71"/>
    </location>
</feature>
<dbReference type="EMBL" id="SJPQ01000002">
    <property type="protein sequence ID" value="TWT88894.1"/>
    <property type="molecule type" value="Genomic_DNA"/>
</dbReference>
<dbReference type="AlphaFoldDB" id="A0A5C5ZN19"/>
<keyword evidence="6" id="KW-1185">Reference proteome</keyword>
<feature type="region of interest" description="Disordered" evidence="3">
    <location>
        <begin position="1"/>
        <end position="22"/>
    </location>
</feature>
<dbReference type="InterPro" id="IPR046342">
    <property type="entry name" value="CBS_dom_sf"/>
</dbReference>
<name>A0A5C5ZN19_9BACT</name>
<proteinExistence type="predicted"/>
<dbReference type="RefSeq" id="WP_146400342.1">
    <property type="nucleotide sequence ID" value="NZ_SJPQ01000002.1"/>
</dbReference>
<accession>A0A5C5ZN19</accession>
<dbReference type="PANTHER" id="PTHR43080:SF2">
    <property type="entry name" value="CBS DOMAIN-CONTAINING PROTEIN"/>
    <property type="match status" value="1"/>
</dbReference>
<dbReference type="InterPro" id="IPR051257">
    <property type="entry name" value="Diverse_CBS-Domain"/>
</dbReference>
<reference evidence="5 6" key="1">
    <citation type="submission" date="2019-02" db="EMBL/GenBank/DDBJ databases">
        <title>Deep-cultivation of Planctomycetes and their phenomic and genomic characterization uncovers novel biology.</title>
        <authorList>
            <person name="Wiegand S."/>
            <person name="Jogler M."/>
            <person name="Boedeker C."/>
            <person name="Pinto D."/>
            <person name="Vollmers J."/>
            <person name="Rivas-Marin E."/>
            <person name="Kohn T."/>
            <person name="Peeters S.H."/>
            <person name="Heuer A."/>
            <person name="Rast P."/>
            <person name="Oberbeckmann S."/>
            <person name="Bunk B."/>
            <person name="Jeske O."/>
            <person name="Meyerdierks A."/>
            <person name="Storesund J.E."/>
            <person name="Kallscheuer N."/>
            <person name="Luecker S."/>
            <person name="Lage O.M."/>
            <person name="Pohl T."/>
            <person name="Merkel B.J."/>
            <person name="Hornburger P."/>
            <person name="Mueller R.-W."/>
            <person name="Bruemmer F."/>
            <person name="Labrenz M."/>
            <person name="Spormann A.M."/>
            <person name="Op Den Camp H."/>
            <person name="Overmann J."/>
            <person name="Amann R."/>
            <person name="Jetten M.S.M."/>
            <person name="Mascher T."/>
            <person name="Medema M.H."/>
            <person name="Devos D.P."/>
            <person name="Kaster A.-K."/>
            <person name="Ovreas L."/>
            <person name="Rohde M."/>
            <person name="Galperin M.Y."/>
            <person name="Jogler C."/>
        </authorList>
    </citation>
    <scope>NUCLEOTIDE SEQUENCE [LARGE SCALE GENOMIC DNA]</scope>
    <source>
        <strain evidence="5 6">Mal64</strain>
    </source>
</reference>
<feature type="domain" description="CBS" evidence="4">
    <location>
        <begin position="79"/>
        <end position="141"/>
    </location>
</feature>
<organism evidence="5 6">
    <name type="scientific">Pseudobythopirellula maris</name>
    <dbReference type="NCBI Taxonomy" id="2527991"/>
    <lineage>
        <taxon>Bacteria</taxon>
        <taxon>Pseudomonadati</taxon>
        <taxon>Planctomycetota</taxon>
        <taxon>Planctomycetia</taxon>
        <taxon>Pirellulales</taxon>
        <taxon>Lacipirellulaceae</taxon>
        <taxon>Pseudobythopirellula</taxon>
    </lineage>
</organism>
<evidence type="ECO:0000313" key="5">
    <source>
        <dbReference type="EMBL" id="TWT88894.1"/>
    </source>
</evidence>
<dbReference type="PANTHER" id="PTHR43080">
    <property type="entry name" value="CBS DOMAIN-CONTAINING PROTEIN CBSX3, MITOCHONDRIAL"/>
    <property type="match status" value="1"/>
</dbReference>
<dbReference type="PROSITE" id="PS51371">
    <property type="entry name" value="CBS"/>
    <property type="match status" value="2"/>
</dbReference>
<evidence type="ECO:0000256" key="1">
    <source>
        <dbReference type="ARBA" id="ARBA00023122"/>
    </source>
</evidence>
<dbReference type="OrthoDB" id="5295985at2"/>
<dbReference type="Pfam" id="PF00571">
    <property type="entry name" value="CBS"/>
    <property type="match status" value="2"/>
</dbReference>
<evidence type="ECO:0000256" key="3">
    <source>
        <dbReference type="SAM" id="MobiDB-lite"/>
    </source>
</evidence>
<comment type="caution">
    <text evidence="5">The sequence shown here is derived from an EMBL/GenBank/DDBJ whole genome shotgun (WGS) entry which is preliminary data.</text>
</comment>
<dbReference type="Proteomes" id="UP000315440">
    <property type="component" value="Unassembled WGS sequence"/>
</dbReference>
<protein>
    <submittedName>
        <fullName evidence="5">Inosine 5'-monophosphate dehydrogenase</fullName>
    </submittedName>
</protein>
<dbReference type="SUPFAM" id="SSF54631">
    <property type="entry name" value="CBS-domain pair"/>
    <property type="match status" value="1"/>
</dbReference>